<evidence type="ECO:0000256" key="7">
    <source>
        <dbReference type="SAM" id="Phobius"/>
    </source>
</evidence>
<proteinExistence type="inferred from homology"/>
<dbReference type="SUPFAM" id="SSF103473">
    <property type="entry name" value="MFS general substrate transporter"/>
    <property type="match status" value="2"/>
</dbReference>
<feature type="domain" description="Major facilitator superfamily (MFS) profile" evidence="8">
    <location>
        <begin position="23"/>
        <end position="583"/>
    </location>
</feature>
<dbReference type="PANTHER" id="PTHR48020:SF12">
    <property type="entry name" value="PROTON MYO-INOSITOL COTRANSPORTER"/>
    <property type="match status" value="1"/>
</dbReference>
<feature type="transmembrane region" description="Helical" evidence="7">
    <location>
        <begin position="118"/>
        <end position="139"/>
    </location>
</feature>
<dbReference type="Gene3D" id="1.20.1250.20">
    <property type="entry name" value="MFS general substrate transporter like domains"/>
    <property type="match status" value="2"/>
</dbReference>
<feature type="transmembrane region" description="Helical" evidence="7">
    <location>
        <begin position="557"/>
        <end position="579"/>
    </location>
</feature>
<keyword evidence="10" id="KW-1185">Reference proteome</keyword>
<dbReference type="Proteomes" id="UP000557872">
    <property type="component" value="Unassembled WGS sequence"/>
</dbReference>
<dbReference type="PROSITE" id="PS00216">
    <property type="entry name" value="SUGAR_TRANSPORT_1"/>
    <property type="match status" value="1"/>
</dbReference>
<evidence type="ECO:0000256" key="2">
    <source>
        <dbReference type="ARBA" id="ARBA00010992"/>
    </source>
</evidence>
<dbReference type="RefSeq" id="WP_178932454.1">
    <property type="nucleotide sequence ID" value="NZ_JACBAZ010000003.1"/>
</dbReference>
<feature type="transmembrane region" description="Helical" evidence="7">
    <location>
        <begin position="492"/>
        <end position="517"/>
    </location>
</feature>
<evidence type="ECO:0000256" key="5">
    <source>
        <dbReference type="ARBA" id="ARBA00022989"/>
    </source>
</evidence>
<organism evidence="9 10">
    <name type="scientific">Oceaniferula marina</name>
    <dbReference type="NCBI Taxonomy" id="2748318"/>
    <lineage>
        <taxon>Bacteria</taxon>
        <taxon>Pseudomonadati</taxon>
        <taxon>Verrucomicrobiota</taxon>
        <taxon>Verrucomicrobiia</taxon>
        <taxon>Verrucomicrobiales</taxon>
        <taxon>Verrucomicrobiaceae</taxon>
        <taxon>Oceaniferula</taxon>
    </lineage>
</organism>
<dbReference type="InterPro" id="IPR020846">
    <property type="entry name" value="MFS_dom"/>
</dbReference>
<evidence type="ECO:0000256" key="1">
    <source>
        <dbReference type="ARBA" id="ARBA00004141"/>
    </source>
</evidence>
<keyword evidence="3" id="KW-0813">Transport</keyword>
<feature type="transmembrane region" description="Helical" evidence="7">
    <location>
        <begin position="151"/>
        <end position="169"/>
    </location>
</feature>
<comment type="subcellular location">
    <subcellularLocation>
        <location evidence="1">Membrane</location>
        <topology evidence="1">Multi-pass membrane protein</topology>
    </subcellularLocation>
</comment>
<dbReference type="AlphaFoldDB" id="A0A851GDS6"/>
<dbReference type="Pfam" id="PF00083">
    <property type="entry name" value="Sugar_tr"/>
    <property type="match status" value="2"/>
</dbReference>
<name>A0A851GDS6_9BACT</name>
<keyword evidence="5 7" id="KW-1133">Transmembrane helix</keyword>
<feature type="transmembrane region" description="Helical" evidence="7">
    <location>
        <begin position="20"/>
        <end position="48"/>
    </location>
</feature>
<sequence length="602" mass="64430">MSSQTSSKLGSNASKPAWYLPFLILISGMGGLLAGVDFGIISGALLYLDKTITMTEAEQGLMVAIYFVGGLLAALFAGGLAELIGRKKGMIAAGLIFITSILLIYTSSGFYSLLVGRVLMGLSGGLICVIVPLFMAECLPSYIRGRGTSAFGLMLVAGLPVAGGVAKYFTGIRDKAVDVAAGNPDLIFKADDEAWRMMFLVASVPGILFTIGALFLKESPRWLYRRGRKEEALDVLRLSRSEEQAQLEISEMGEHDGKSDDSTEAGESKASGSLLQRKYVVPFIIACVILACTQATGVNTIIAYAAKILQGAGLDEGDATSKLIIITSINVAFTFLGTILVDKVGRKILLSIGTGGLIFCLVAAGMLFSQFETKRVDASELVQAGLAEDGKSLKVNLEDPAFDQLIGNVPGQLNVVYKFIDSEGKEAKPVVATAFSNANESAGRVLTIEPPSETRWVDVDGKKVEKTIVKDVEKLEISRAYYGPIASGNTGLWITIILSAFMAFFAVGPGVCVWLALTELMPTRIRSIGMGVAMVLNNGVQFLSAFLFPAVVGQYGFYAMFYVWGGFTVIYFITAAFFLPETKGKTLEEIEDHFEGKTKAKA</sequence>
<dbReference type="InterPro" id="IPR050814">
    <property type="entry name" value="Myo-inositol_Transporter"/>
</dbReference>
<comment type="similarity">
    <text evidence="2">Belongs to the major facilitator superfamily. Sugar transporter (TC 2.A.1.1) family.</text>
</comment>
<dbReference type="PROSITE" id="PS00217">
    <property type="entry name" value="SUGAR_TRANSPORT_2"/>
    <property type="match status" value="1"/>
</dbReference>
<evidence type="ECO:0000259" key="8">
    <source>
        <dbReference type="PROSITE" id="PS50850"/>
    </source>
</evidence>
<dbReference type="InterPro" id="IPR003663">
    <property type="entry name" value="Sugar/inositol_transpt"/>
</dbReference>
<feature type="transmembrane region" description="Helical" evidence="7">
    <location>
        <begin position="348"/>
        <end position="368"/>
    </location>
</feature>
<feature type="transmembrane region" description="Helical" evidence="7">
    <location>
        <begin position="60"/>
        <end position="84"/>
    </location>
</feature>
<dbReference type="InterPro" id="IPR005829">
    <property type="entry name" value="Sugar_transporter_CS"/>
</dbReference>
<feature type="transmembrane region" description="Helical" evidence="7">
    <location>
        <begin position="529"/>
        <end position="551"/>
    </location>
</feature>
<keyword evidence="4 7" id="KW-0812">Transmembrane</keyword>
<keyword evidence="6 7" id="KW-0472">Membrane</keyword>
<dbReference type="InterPro" id="IPR005828">
    <property type="entry name" value="MFS_sugar_transport-like"/>
</dbReference>
<feature type="transmembrane region" description="Helical" evidence="7">
    <location>
        <begin position="194"/>
        <end position="216"/>
    </location>
</feature>
<evidence type="ECO:0000313" key="10">
    <source>
        <dbReference type="Proteomes" id="UP000557872"/>
    </source>
</evidence>
<reference evidence="9 10" key="1">
    <citation type="submission" date="2020-07" db="EMBL/GenBank/DDBJ databases">
        <title>Roseicoccus Jingziensis gen. nov., sp. nov., isolated from coastal seawater.</title>
        <authorList>
            <person name="Feng X."/>
        </authorList>
    </citation>
    <scope>NUCLEOTIDE SEQUENCE [LARGE SCALE GENOMIC DNA]</scope>
    <source>
        <strain evidence="9 10">N1E253</strain>
    </source>
</reference>
<dbReference type="GO" id="GO:0022857">
    <property type="term" value="F:transmembrane transporter activity"/>
    <property type="evidence" value="ECO:0007669"/>
    <property type="project" value="InterPro"/>
</dbReference>
<accession>A0A851GDS6</accession>
<feature type="transmembrane region" description="Helical" evidence="7">
    <location>
        <begin position="323"/>
        <end position="341"/>
    </location>
</feature>
<gene>
    <name evidence="9" type="ORF">HW115_09865</name>
</gene>
<feature type="transmembrane region" description="Helical" evidence="7">
    <location>
        <begin position="279"/>
        <end position="303"/>
    </location>
</feature>
<dbReference type="PROSITE" id="PS50850">
    <property type="entry name" value="MFS"/>
    <property type="match status" value="1"/>
</dbReference>
<evidence type="ECO:0000256" key="6">
    <source>
        <dbReference type="ARBA" id="ARBA00023136"/>
    </source>
</evidence>
<protein>
    <submittedName>
        <fullName evidence="9">MFS transporter</fullName>
    </submittedName>
</protein>
<evidence type="ECO:0000256" key="4">
    <source>
        <dbReference type="ARBA" id="ARBA00022692"/>
    </source>
</evidence>
<dbReference type="EMBL" id="JACBAZ010000003">
    <property type="protein sequence ID" value="NWK55918.1"/>
    <property type="molecule type" value="Genomic_DNA"/>
</dbReference>
<feature type="transmembrane region" description="Helical" evidence="7">
    <location>
        <begin position="91"/>
        <end position="112"/>
    </location>
</feature>
<dbReference type="GO" id="GO:0016020">
    <property type="term" value="C:membrane"/>
    <property type="evidence" value="ECO:0007669"/>
    <property type="project" value="UniProtKB-SubCell"/>
</dbReference>
<dbReference type="PANTHER" id="PTHR48020">
    <property type="entry name" value="PROTON MYO-INOSITOL COTRANSPORTER"/>
    <property type="match status" value="1"/>
</dbReference>
<evidence type="ECO:0000313" key="9">
    <source>
        <dbReference type="EMBL" id="NWK55918.1"/>
    </source>
</evidence>
<dbReference type="PRINTS" id="PR00171">
    <property type="entry name" value="SUGRTRNSPORT"/>
</dbReference>
<comment type="caution">
    <text evidence="9">The sequence shown here is derived from an EMBL/GenBank/DDBJ whole genome shotgun (WGS) entry which is preliminary data.</text>
</comment>
<evidence type="ECO:0000256" key="3">
    <source>
        <dbReference type="ARBA" id="ARBA00022448"/>
    </source>
</evidence>
<dbReference type="InterPro" id="IPR036259">
    <property type="entry name" value="MFS_trans_sf"/>
</dbReference>